<evidence type="ECO:0000313" key="3">
    <source>
        <dbReference type="Proteomes" id="UP000887565"/>
    </source>
</evidence>
<feature type="compositionally biased region" description="Polar residues" evidence="1">
    <location>
        <begin position="204"/>
        <end position="214"/>
    </location>
</feature>
<accession>A0A915I8Y2</accession>
<dbReference type="Proteomes" id="UP000887565">
    <property type="component" value="Unplaced"/>
</dbReference>
<dbReference type="Pfam" id="PF26112">
    <property type="entry name" value="UBA_RNF216"/>
    <property type="match status" value="1"/>
</dbReference>
<dbReference type="SUPFAM" id="SSF57850">
    <property type="entry name" value="RING/U-box"/>
    <property type="match status" value="1"/>
</dbReference>
<evidence type="ECO:0000256" key="1">
    <source>
        <dbReference type="SAM" id="MobiDB-lite"/>
    </source>
</evidence>
<dbReference type="InterPro" id="IPR058758">
    <property type="entry name" value="UBA_RNF216"/>
</dbReference>
<organism evidence="3 4">
    <name type="scientific">Romanomermis culicivorax</name>
    <name type="common">Nematode worm</name>
    <dbReference type="NCBI Taxonomy" id="13658"/>
    <lineage>
        <taxon>Eukaryota</taxon>
        <taxon>Metazoa</taxon>
        <taxon>Ecdysozoa</taxon>
        <taxon>Nematoda</taxon>
        <taxon>Enoplea</taxon>
        <taxon>Dorylaimia</taxon>
        <taxon>Mermithida</taxon>
        <taxon>Mermithoidea</taxon>
        <taxon>Mermithidae</taxon>
        <taxon>Romanomermis</taxon>
    </lineage>
</organism>
<feature type="compositionally biased region" description="Low complexity" evidence="1">
    <location>
        <begin position="78"/>
        <end position="95"/>
    </location>
</feature>
<evidence type="ECO:0000313" key="4">
    <source>
        <dbReference type="WBParaSite" id="nRc.2.0.1.t10625-RA"/>
    </source>
</evidence>
<evidence type="ECO:0000259" key="2">
    <source>
        <dbReference type="Pfam" id="PF26112"/>
    </source>
</evidence>
<keyword evidence="3" id="KW-1185">Reference proteome</keyword>
<protein>
    <recommendedName>
        <fullName evidence="2">E3 ubiquitin-protein ligase RNF216 UBA domain-containing protein</fullName>
    </recommendedName>
</protein>
<name>A0A915I8Y2_ROMCU</name>
<dbReference type="WBParaSite" id="nRc.2.0.1.t10625-RA">
    <property type="protein sequence ID" value="nRc.2.0.1.t10625-RA"/>
    <property type="gene ID" value="nRc.2.0.1.g10625"/>
</dbReference>
<feature type="region of interest" description="Disordered" evidence="1">
    <location>
        <begin position="66"/>
        <end position="100"/>
    </location>
</feature>
<dbReference type="AlphaFoldDB" id="A0A915I8Y2"/>
<feature type="compositionally biased region" description="Basic and acidic residues" evidence="1">
    <location>
        <begin position="190"/>
        <end position="200"/>
    </location>
</feature>
<reference evidence="4" key="1">
    <citation type="submission" date="2022-11" db="UniProtKB">
        <authorList>
            <consortium name="WormBaseParasite"/>
        </authorList>
    </citation>
    <scope>IDENTIFICATION</scope>
</reference>
<sequence>MIAGGSQDLTLAELIVLFPDHDVKTIAASLQAARSNGISELQNRDNFFNFCVDFLLNASAAPSSSSSEHIDISQGQASSTSSSDSLTDSSTSSDSRPLVESRLTIDINKPGTSSSGQGHVGVVTTTTNIASQLNPTKIVDEAELDQYVAHVKDVFPNIETNWIRTCFMNKHALANIIELAVSDLASIPKEKKTEKKKNSEDNEPQTSSSTTKKTGNYFLDIHEERNLRYRRSASVLFSQEFRRVRTTSLDQVLLYFNYHYAPAVKLVRDTLKNISISEMKRMSNVKIESGLWINIPGTKQKVPEYLILNRSIRPYKKDNLIPDDLKIEIEWLNQHLDDDWSQIVQGLESASAKVGEPDADKDLDKKLLMIEARENGDLYECIICCDEYLIFEMMPCAEGHLFCCNCLRNHAKEIIYGQAKDFHLKFCKINDPPFPKSLLTSRQTLGLRYVYLSSFLPAYYCSLHLHGQQLMTLHFFPALDSPEVFSQMAKEGKIILAKGICTQTTEKYSNFLAKIIHLAKKHCSERTSTLRTLRNVKKSELYPKRELFVEFL</sequence>
<feature type="region of interest" description="Disordered" evidence="1">
    <location>
        <begin position="190"/>
        <end position="215"/>
    </location>
</feature>
<proteinExistence type="predicted"/>
<feature type="domain" description="E3 ubiquitin-protein ligase RNF216 UBA" evidence="2">
    <location>
        <begin position="217"/>
        <end position="335"/>
    </location>
</feature>